<organism evidence="2 3">
    <name type="scientific">Bremerella alba</name>
    <dbReference type="NCBI Taxonomy" id="980252"/>
    <lineage>
        <taxon>Bacteria</taxon>
        <taxon>Pseudomonadati</taxon>
        <taxon>Planctomycetota</taxon>
        <taxon>Planctomycetia</taxon>
        <taxon>Pirellulales</taxon>
        <taxon>Pirellulaceae</taxon>
        <taxon>Bremerella</taxon>
    </lineage>
</organism>
<proteinExistence type="predicted"/>
<comment type="caution">
    <text evidence="2">The sequence shown here is derived from an EMBL/GenBank/DDBJ whole genome shotgun (WGS) entry which is preliminary data.</text>
</comment>
<dbReference type="EMBL" id="JABRWO010000011">
    <property type="protein sequence ID" value="MBA2116758.1"/>
    <property type="molecule type" value="Genomic_DNA"/>
</dbReference>
<keyword evidence="3" id="KW-1185">Reference proteome</keyword>
<feature type="domain" description="DUF6314" evidence="1">
    <location>
        <begin position="31"/>
        <end position="150"/>
    </location>
</feature>
<dbReference type="InterPro" id="IPR045632">
    <property type="entry name" value="DUF6314"/>
</dbReference>
<gene>
    <name evidence="2" type="ORF">HOV93_39500</name>
</gene>
<evidence type="ECO:0000313" key="2">
    <source>
        <dbReference type="EMBL" id="MBA2116758.1"/>
    </source>
</evidence>
<protein>
    <recommendedName>
        <fullName evidence="1">DUF6314 domain-containing protein</fullName>
    </recommendedName>
</protein>
<name>A0A7V8V8A6_9BACT</name>
<evidence type="ECO:0000259" key="1">
    <source>
        <dbReference type="Pfam" id="PF19834"/>
    </source>
</evidence>
<dbReference type="AlphaFoldDB" id="A0A7V8V8A6"/>
<dbReference type="Proteomes" id="UP000551616">
    <property type="component" value="Unassembled WGS sequence"/>
</dbReference>
<evidence type="ECO:0000313" key="3">
    <source>
        <dbReference type="Proteomes" id="UP000551616"/>
    </source>
</evidence>
<accession>A0A7V8V8A6</accession>
<dbReference type="Pfam" id="PF19834">
    <property type="entry name" value="DUF6314"/>
    <property type="match status" value="1"/>
</dbReference>
<sequence>MDTNYNLITLWQRLSAVNSLSFESTSKTDASGWSGEGRGQVVVETRDATTILFHELGQWQQNGGKQLAFSNVYRWTALHEVDGLRLEHLRFGSEQPVYLFDLRQNGEATWLSVEPHVCRQDLYAAVMTLTVDELQLRWTIEGPGKDECIDYVYY</sequence>
<reference evidence="2 3" key="1">
    <citation type="submission" date="2020-05" db="EMBL/GenBank/DDBJ databases">
        <title>Bremerella alba sp. nov., a novel planctomycete isolated from the surface of the macroalga Fucus spiralis.</title>
        <authorList>
            <person name="Godinho O."/>
            <person name="Botelho R."/>
            <person name="Albuquerque L."/>
            <person name="Wiegand S."/>
            <person name="Da Costa M.S."/>
            <person name="Lobo-Da-Cunha A."/>
            <person name="Jogler C."/>
            <person name="Lage O.M."/>
        </authorList>
    </citation>
    <scope>NUCLEOTIDE SEQUENCE [LARGE SCALE GENOMIC DNA]</scope>
    <source>
        <strain evidence="2 3">FF15</strain>
    </source>
</reference>
<dbReference type="RefSeq" id="WP_207398156.1">
    <property type="nucleotide sequence ID" value="NZ_JABRWO010000011.1"/>
</dbReference>